<keyword evidence="3" id="KW-1185">Reference proteome</keyword>
<accession>A0A4C1XIU6</accession>
<comment type="caution">
    <text evidence="2">The sequence shown here is derived from an EMBL/GenBank/DDBJ whole genome shotgun (WGS) entry which is preliminary data.</text>
</comment>
<organism evidence="2 3">
    <name type="scientific">Eumeta variegata</name>
    <name type="common">Bagworm moth</name>
    <name type="synonym">Eumeta japonica</name>
    <dbReference type="NCBI Taxonomy" id="151549"/>
    <lineage>
        <taxon>Eukaryota</taxon>
        <taxon>Metazoa</taxon>
        <taxon>Ecdysozoa</taxon>
        <taxon>Arthropoda</taxon>
        <taxon>Hexapoda</taxon>
        <taxon>Insecta</taxon>
        <taxon>Pterygota</taxon>
        <taxon>Neoptera</taxon>
        <taxon>Endopterygota</taxon>
        <taxon>Lepidoptera</taxon>
        <taxon>Glossata</taxon>
        <taxon>Ditrysia</taxon>
        <taxon>Tineoidea</taxon>
        <taxon>Psychidae</taxon>
        <taxon>Oiketicinae</taxon>
        <taxon>Eumeta</taxon>
    </lineage>
</organism>
<evidence type="ECO:0000313" key="3">
    <source>
        <dbReference type="Proteomes" id="UP000299102"/>
    </source>
</evidence>
<dbReference type="AlphaFoldDB" id="A0A4C1XIU6"/>
<protein>
    <submittedName>
        <fullName evidence="2">Uncharacterized protein</fullName>
    </submittedName>
</protein>
<dbReference type="EMBL" id="BGZK01000859">
    <property type="protein sequence ID" value="GBP63103.1"/>
    <property type="molecule type" value="Genomic_DNA"/>
</dbReference>
<evidence type="ECO:0000313" key="2">
    <source>
        <dbReference type="EMBL" id="GBP63103.1"/>
    </source>
</evidence>
<proteinExistence type="predicted"/>
<dbReference type="Proteomes" id="UP000299102">
    <property type="component" value="Unassembled WGS sequence"/>
</dbReference>
<sequence>MINVAIFVHKLQRTLSAREHTIYVVVLENRIWTCFKVVTFGVESASRCTSKSRVRVGMSPRHSGCRAANICHLRRSGVRDDDKDKNGKEEKISCETIYNWFPFAILDRTGKSEFSSNSTVAETVRSCILCDSPLCEVDVLLVSLRKLIRSSFVEMQDERLRVDSFQARNVLVSIGLRRKSKTRSRFGTVPNYILQLAAAISSPRPQQKSPSISLYHKPRSTMLSSVVAAKRRSSRRSSNKNEPARPVKYRTLTEHAGEVAPSTVTFLSVSESAGAQFLSRLPSTRCPCIIYPVPSQEADNALVTPSMSRVSGAAVTIYF</sequence>
<name>A0A4C1XIU6_EUMVA</name>
<gene>
    <name evidence="2" type="ORF">EVAR_98091_1</name>
</gene>
<feature type="region of interest" description="Disordered" evidence="1">
    <location>
        <begin position="225"/>
        <end position="246"/>
    </location>
</feature>
<feature type="compositionally biased region" description="Basic residues" evidence="1">
    <location>
        <begin position="229"/>
        <end position="238"/>
    </location>
</feature>
<evidence type="ECO:0000256" key="1">
    <source>
        <dbReference type="SAM" id="MobiDB-lite"/>
    </source>
</evidence>
<reference evidence="2 3" key="1">
    <citation type="journal article" date="2019" name="Commun. Biol.">
        <title>The bagworm genome reveals a unique fibroin gene that provides high tensile strength.</title>
        <authorList>
            <person name="Kono N."/>
            <person name="Nakamura H."/>
            <person name="Ohtoshi R."/>
            <person name="Tomita M."/>
            <person name="Numata K."/>
            <person name="Arakawa K."/>
        </authorList>
    </citation>
    <scope>NUCLEOTIDE SEQUENCE [LARGE SCALE GENOMIC DNA]</scope>
</reference>